<dbReference type="PROSITE" id="PS50283">
    <property type="entry name" value="NA_SOLUT_SYMP_3"/>
    <property type="match status" value="1"/>
</dbReference>
<feature type="transmembrane region" description="Helical" evidence="7">
    <location>
        <begin position="630"/>
        <end position="654"/>
    </location>
</feature>
<feature type="transmembrane region" description="Helical" evidence="7">
    <location>
        <begin position="497"/>
        <end position="518"/>
    </location>
</feature>
<feature type="transmembrane region" description="Helical" evidence="7">
    <location>
        <begin position="300"/>
        <end position="320"/>
    </location>
</feature>
<feature type="transmembrane region" description="Helical" evidence="7">
    <location>
        <begin position="457"/>
        <end position="477"/>
    </location>
</feature>
<dbReference type="Proteomes" id="UP000256328">
    <property type="component" value="Unassembled WGS sequence"/>
</dbReference>
<feature type="transmembrane region" description="Helical" evidence="7">
    <location>
        <begin position="429"/>
        <end position="450"/>
    </location>
</feature>
<dbReference type="OrthoDB" id="6132759at2759"/>
<dbReference type="InterPro" id="IPR031155">
    <property type="entry name" value="DUR"/>
</dbReference>
<dbReference type="PANTHER" id="PTHR46154:SF2">
    <property type="entry name" value="SOLUTE SYMPORTER FAMILY TRANSPORTER (AFU_ORTHOLOGUE AFUA_6G03200)"/>
    <property type="match status" value="1"/>
</dbReference>
<evidence type="ECO:0000256" key="3">
    <source>
        <dbReference type="ARBA" id="ARBA00022692"/>
    </source>
</evidence>
<feature type="transmembrane region" description="Helical" evidence="7">
    <location>
        <begin position="95"/>
        <end position="113"/>
    </location>
</feature>
<organism evidence="8 9">
    <name type="scientific">Coleophoma crateriformis</name>
    <dbReference type="NCBI Taxonomy" id="565419"/>
    <lineage>
        <taxon>Eukaryota</taxon>
        <taxon>Fungi</taxon>
        <taxon>Dikarya</taxon>
        <taxon>Ascomycota</taxon>
        <taxon>Pezizomycotina</taxon>
        <taxon>Leotiomycetes</taxon>
        <taxon>Helotiales</taxon>
        <taxon>Dermateaceae</taxon>
        <taxon>Coleophoma</taxon>
    </lineage>
</organism>
<keyword evidence="3 7" id="KW-0812">Transmembrane</keyword>
<feature type="transmembrane region" description="Helical" evidence="7">
    <location>
        <begin position="140"/>
        <end position="167"/>
    </location>
</feature>
<evidence type="ECO:0000313" key="9">
    <source>
        <dbReference type="Proteomes" id="UP000256328"/>
    </source>
</evidence>
<gene>
    <name evidence="8" type="ORF">BP5796_00863</name>
</gene>
<keyword evidence="5 7" id="KW-0472">Membrane</keyword>
<keyword evidence="4 7" id="KW-1133">Transmembrane helix</keyword>
<dbReference type="Pfam" id="PF00474">
    <property type="entry name" value="SSF"/>
    <property type="match status" value="1"/>
</dbReference>
<evidence type="ECO:0000256" key="4">
    <source>
        <dbReference type="ARBA" id="ARBA00022989"/>
    </source>
</evidence>
<keyword evidence="9" id="KW-1185">Reference proteome</keyword>
<feature type="transmembrane region" description="Helical" evidence="7">
    <location>
        <begin position="199"/>
        <end position="218"/>
    </location>
</feature>
<reference evidence="8 9" key="1">
    <citation type="journal article" date="2018" name="IMA Fungus">
        <title>IMA Genome-F 9: Draft genome sequence of Annulohypoxylon stygium, Aspergillus mulundensis, Berkeleyomyces basicola (syn. Thielaviopsis basicola), Ceratocystis smalleyi, two Cercospora beticola strains, Coleophoma cylindrospora, Fusarium fracticaudum, Phialophora cf. hyalina, and Morchella septimelata.</title>
        <authorList>
            <person name="Wingfield B.D."/>
            <person name="Bills G.F."/>
            <person name="Dong Y."/>
            <person name="Huang W."/>
            <person name="Nel W.J."/>
            <person name="Swalarsk-Parry B.S."/>
            <person name="Vaghefi N."/>
            <person name="Wilken P.M."/>
            <person name="An Z."/>
            <person name="de Beer Z.W."/>
            <person name="De Vos L."/>
            <person name="Chen L."/>
            <person name="Duong T.A."/>
            <person name="Gao Y."/>
            <person name="Hammerbacher A."/>
            <person name="Kikkert J.R."/>
            <person name="Li Y."/>
            <person name="Li H."/>
            <person name="Li K."/>
            <person name="Li Q."/>
            <person name="Liu X."/>
            <person name="Ma X."/>
            <person name="Naidoo K."/>
            <person name="Pethybridge S.J."/>
            <person name="Sun J."/>
            <person name="Steenkamp E.T."/>
            <person name="van der Nest M.A."/>
            <person name="van Wyk S."/>
            <person name="Wingfield M.J."/>
            <person name="Xiong C."/>
            <person name="Yue Q."/>
            <person name="Zhang X."/>
        </authorList>
    </citation>
    <scope>NUCLEOTIDE SEQUENCE [LARGE SCALE GENOMIC DNA]</scope>
    <source>
        <strain evidence="8 9">BP5796</strain>
    </source>
</reference>
<dbReference type="Gene3D" id="1.20.1730.10">
    <property type="entry name" value="Sodium/glucose cotransporter"/>
    <property type="match status" value="1"/>
</dbReference>
<feature type="transmembrane region" description="Helical" evidence="7">
    <location>
        <begin position="259"/>
        <end position="279"/>
    </location>
</feature>
<name>A0A3D8T962_9HELO</name>
<evidence type="ECO:0000313" key="8">
    <source>
        <dbReference type="EMBL" id="RDW95100.1"/>
    </source>
</evidence>
<dbReference type="AlphaFoldDB" id="A0A3D8T962"/>
<evidence type="ECO:0000256" key="6">
    <source>
        <dbReference type="RuleBase" id="RU362091"/>
    </source>
</evidence>
<dbReference type="EMBL" id="PDLN01000001">
    <property type="protein sequence ID" value="RDW95100.1"/>
    <property type="molecule type" value="Genomic_DNA"/>
</dbReference>
<comment type="similarity">
    <text evidence="2 6">Belongs to the sodium:solute symporter (SSF) (TC 2.A.21) family.</text>
</comment>
<evidence type="ECO:0000256" key="5">
    <source>
        <dbReference type="ARBA" id="ARBA00023136"/>
    </source>
</evidence>
<protein>
    <submittedName>
        <fullName evidence="8">Urea transporter</fullName>
    </submittedName>
</protein>
<proteinExistence type="inferred from homology"/>
<evidence type="ECO:0000256" key="1">
    <source>
        <dbReference type="ARBA" id="ARBA00004141"/>
    </source>
</evidence>
<sequence>MTTKVADLQVLSPSDGYGIVVGLGVAFTLIMIVLSLIQNRYGAHNTFKSTEEFNAASRSVKPGMIAAGIVSSWTHASTLLTSCTLAYSYGVGGGLWYGAVGTFQTLFFAVAAFKIKEKSNNAHTFPEIVLQKHGNIAHMVYTFFGLVTNLINGSALMAGGCAVFSALTGMNIWAAYWILPAIVTSYIVVGGLRATFICDYLHTIFLYVCIFSFMFKAYSTDPTLGSPAELWRLLKAQEATLPADSYNGSYMTVNSRDGLVTAATIFLGGFSGVWTDQAYWQRAIASQPATAVKGYVLGSLAWYAIPFAMSTTLGLTAAALTGTSLIPVKLSSEQVSAGLVGPAAAIALLGKAGAGLMVVLVFMAATSSTSAESIAASSLITFDIYKAYINPKATTRALFWVSVLGLVLYGIFLAAISCIFHSVGISLNWLVKILGCLLGGGTIPMVMVVLWDRTSTFAVIVSPVIGLASGLASWTVATKMRSGVINITTTSNAWSSLTGDCVSLGMGAVSVILFTFLVPNKKKLVVVEARSSEAAPDKFTVGAKDTELDAEGLGEAEKDGSNVVEENAAAQDLRPIGGEEYVPVEALTKEEAKSQQKLALVSLVVGALIFMILIPFTLYGSKYNFSVKFFTGFVAVVFIWIWVSCAICVFMPLWESRKDMWYIVKAMYRDATRSKVHHTE</sequence>
<dbReference type="InterPro" id="IPR001734">
    <property type="entry name" value="Na/solute_symporter"/>
</dbReference>
<evidence type="ECO:0000256" key="2">
    <source>
        <dbReference type="ARBA" id="ARBA00006434"/>
    </source>
</evidence>
<feature type="transmembrane region" description="Helical" evidence="7">
    <location>
        <begin position="173"/>
        <end position="192"/>
    </location>
</feature>
<dbReference type="PANTHER" id="PTHR46154">
    <property type="match status" value="1"/>
</dbReference>
<accession>A0A3D8T962</accession>
<feature type="transmembrane region" description="Helical" evidence="7">
    <location>
        <begin position="16"/>
        <end position="37"/>
    </location>
</feature>
<evidence type="ECO:0000256" key="7">
    <source>
        <dbReference type="SAM" id="Phobius"/>
    </source>
</evidence>
<dbReference type="CDD" id="cd11476">
    <property type="entry name" value="SLC5sbd_DUR3"/>
    <property type="match status" value="1"/>
</dbReference>
<feature type="transmembrane region" description="Helical" evidence="7">
    <location>
        <begin position="340"/>
        <end position="365"/>
    </location>
</feature>
<dbReference type="GO" id="GO:0005886">
    <property type="term" value="C:plasma membrane"/>
    <property type="evidence" value="ECO:0007669"/>
    <property type="project" value="TreeGrafter"/>
</dbReference>
<feature type="transmembrane region" description="Helical" evidence="7">
    <location>
        <begin position="598"/>
        <end position="618"/>
    </location>
</feature>
<dbReference type="InterPro" id="IPR038377">
    <property type="entry name" value="Na/Glc_symporter_sf"/>
</dbReference>
<comment type="subcellular location">
    <subcellularLocation>
        <location evidence="1">Membrane</location>
        <topology evidence="1">Multi-pass membrane protein</topology>
    </subcellularLocation>
</comment>
<feature type="transmembrane region" description="Helical" evidence="7">
    <location>
        <begin position="65"/>
        <end position="89"/>
    </location>
</feature>
<comment type="caution">
    <text evidence="8">The sequence shown here is derived from an EMBL/GenBank/DDBJ whole genome shotgun (WGS) entry which is preliminary data.</text>
</comment>
<dbReference type="GO" id="GO:0015204">
    <property type="term" value="F:urea transmembrane transporter activity"/>
    <property type="evidence" value="ECO:0007669"/>
    <property type="project" value="InterPro"/>
</dbReference>
<feature type="transmembrane region" description="Helical" evidence="7">
    <location>
        <begin position="397"/>
        <end position="423"/>
    </location>
</feature>